<dbReference type="SUPFAM" id="SSF160631">
    <property type="entry name" value="SMI1/KNR4-like"/>
    <property type="match status" value="1"/>
</dbReference>
<organism evidence="1 2">
    <name type="scientific">Priestia megaterium</name>
    <name type="common">Bacillus megaterium</name>
    <dbReference type="NCBI Taxonomy" id="1404"/>
    <lineage>
        <taxon>Bacteria</taxon>
        <taxon>Bacillati</taxon>
        <taxon>Bacillota</taxon>
        <taxon>Bacilli</taxon>
        <taxon>Bacillales</taxon>
        <taxon>Bacillaceae</taxon>
        <taxon>Priestia</taxon>
    </lineage>
</organism>
<proteinExistence type="predicted"/>
<evidence type="ECO:0000313" key="2">
    <source>
        <dbReference type="Proteomes" id="UP000220341"/>
    </source>
</evidence>
<dbReference type="InterPro" id="IPR018958">
    <property type="entry name" value="Knr4/Smi1-like_dom"/>
</dbReference>
<dbReference type="RefSeq" id="WP_097812533.1">
    <property type="nucleotide sequence ID" value="NZ_CATKQG010000011.1"/>
</dbReference>
<gene>
    <name evidence="1" type="ORF">CN497_08565</name>
</gene>
<comment type="caution">
    <text evidence="1">The sequence shown here is derived from an EMBL/GenBank/DDBJ whole genome shotgun (WGS) entry which is preliminary data.</text>
</comment>
<dbReference type="Proteomes" id="UP000220341">
    <property type="component" value="Unassembled WGS sequence"/>
</dbReference>
<reference evidence="1 2" key="1">
    <citation type="submission" date="2017-09" db="EMBL/GenBank/DDBJ databases">
        <title>Large-scale bioinformatics analysis of Bacillus genomes uncovers conserved roles of natural products in bacterial physiology.</title>
        <authorList>
            <consortium name="Agbiome Team Llc"/>
            <person name="Bleich R.M."/>
            <person name="Kirk G.J."/>
            <person name="Santa Maria K.C."/>
            <person name="Allen S.E."/>
            <person name="Farag S."/>
            <person name="Shank E.A."/>
            <person name="Bowers A."/>
        </authorList>
    </citation>
    <scope>NUCLEOTIDE SEQUENCE [LARGE SCALE GENOMIC DNA]</scope>
    <source>
        <strain evidence="1 2">AFS003013</strain>
    </source>
</reference>
<dbReference type="EMBL" id="NTYW01000006">
    <property type="protein sequence ID" value="PES40763.1"/>
    <property type="molecule type" value="Genomic_DNA"/>
</dbReference>
<dbReference type="AlphaFoldDB" id="A0AAE5P8G3"/>
<protein>
    <submittedName>
        <fullName evidence="1">SMI1/KNR4 family protein</fullName>
    </submittedName>
</protein>
<evidence type="ECO:0000313" key="1">
    <source>
        <dbReference type="EMBL" id="PES40763.1"/>
    </source>
</evidence>
<dbReference type="Pfam" id="PF09346">
    <property type="entry name" value="SMI1_KNR4"/>
    <property type="match status" value="1"/>
</dbReference>
<dbReference type="SMART" id="SM00860">
    <property type="entry name" value="SMI1_KNR4"/>
    <property type="match status" value="1"/>
</dbReference>
<name>A0AAE5P8G3_PRIMG</name>
<accession>A0AAE5P8G3</accession>
<dbReference type="Gene3D" id="3.40.1580.10">
    <property type="entry name" value="SMI1/KNR4-like"/>
    <property type="match status" value="1"/>
</dbReference>
<dbReference type="InterPro" id="IPR037883">
    <property type="entry name" value="Knr4/Smi1-like_sf"/>
</dbReference>
<sequence>MNIEIKNNSKPANLQEIQSFEEEWNIELPDDYKEFLLKTNGGNPTIRRFQTLDKKITSSLTSILPFTREVHKNVQNVFLAFHSNHIIPDNFLIIGEDPIDNKICLSLSGEDAGAVYYWSLDMEDIYEEEYEPSNTHFSLISYSFEDFIKSLKDK</sequence>